<sequence length="97" mass="10890">MGVKFAREYEDIHQELAEAIAGIGEVYAFFEMTFLEWNGLAKEEQEECIRTLTDDVFYALGSTSEVEIGLGVIRYDAARHLIKVSSQDGLTTIINLV</sequence>
<dbReference type="RefSeq" id="WP_132417353.1">
    <property type="nucleotide sequence ID" value="NZ_SKFG01000004.1"/>
</dbReference>
<evidence type="ECO:0000313" key="1">
    <source>
        <dbReference type="EMBL" id="TCZ78902.1"/>
    </source>
</evidence>
<organism evidence="1 2">
    <name type="scientific">Paenibacillus albiflavus</name>
    <dbReference type="NCBI Taxonomy" id="2545760"/>
    <lineage>
        <taxon>Bacteria</taxon>
        <taxon>Bacillati</taxon>
        <taxon>Bacillota</taxon>
        <taxon>Bacilli</taxon>
        <taxon>Bacillales</taxon>
        <taxon>Paenibacillaceae</taxon>
        <taxon>Paenibacillus</taxon>
    </lineage>
</organism>
<gene>
    <name evidence="1" type="ORF">E0485_07500</name>
</gene>
<proteinExistence type="predicted"/>
<comment type="caution">
    <text evidence="1">The sequence shown here is derived from an EMBL/GenBank/DDBJ whole genome shotgun (WGS) entry which is preliminary data.</text>
</comment>
<dbReference type="AlphaFoldDB" id="A0A4V2WPD0"/>
<dbReference type="OrthoDB" id="2085824at2"/>
<keyword evidence="2" id="KW-1185">Reference proteome</keyword>
<accession>A0A4V2WPD0</accession>
<dbReference type="Proteomes" id="UP000295418">
    <property type="component" value="Unassembled WGS sequence"/>
</dbReference>
<name>A0A4V2WPD0_9BACL</name>
<protein>
    <submittedName>
        <fullName evidence="1">Uncharacterized protein</fullName>
    </submittedName>
</protein>
<dbReference type="EMBL" id="SKFG01000004">
    <property type="protein sequence ID" value="TCZ78902.1"/>
    <property type="molecule type" value="Genomic_DNA"/>
</dbReference>
<reference evidence="1 2" key="1">
    <citation type="submission" date="2019-03" db="EMBL/GenBank/DDBJ databases">
        <authorList>
            <person name="Kim M.K.M."/>
        </authorList>
    </citation>
    <scope>NUCLEOTIDE SEQUENCE [LARGE SCALE GENOMIC DNA]</scope>
    <source>
        <strain evidence="1 2">18JY21-1</strain>
    </source>
</reference>
<evidence type="ECO:0000313" key="2">
    <source>
        <dbReference type="Proteomes" id="UP000295418"/>
    </source>
</evidence>